<dbReference type="GO" id="GO:0016491">
    <property type="term" value="F:oxidoreductase activity"/>
    <property type="evidence" value="ECO:0007669"/>
    <property type="project" value="InterPro"/>
</dbReference>
<comment type="catalytic activity">
    <reaction evidence="2">
        <text>oxidized coenzyme F420-(gamma-L-Glu)(n) + a quinol + H(+) = reduced coenzyme F420-(gamma-L-Glu)(n) + a quinone</text>
        <dbReference type="Rhea" id="RHEA:39663"/>
        <dbReference type="Rhea" id="RHEA-COMP:12939"/>
        <dbReference type="Rhea" id="RHEA-COMP:14378"/>
        <dbReference type="ChEBI" id="CHEBI:15378"/>
        <dbReference type="ChEBI" id="CHEBI:24646"/>
        <dbReference type="ChEBI" id="CHEBI:132124"/>
        <dbReference type="ChEBI" id="CHEBI:133980"/>
        <dbReference type="ChEBI" id="CHEBI:139511"/>
    </reaction>
</comment>
<dbReference type="InterPro" id="IPR012349">
    <property type="entry name" value="Split_barrel_FMN-bd"/>
</dbReference>
<name>A0A6J7UGG4_9ZZZZ</name>
<dbReference type="PANTHER" id="PTHR39428">
    <property type="entry name" value="F420H(2)-DEPENDENT QUINONE REDUCTASE RV1261C"/>
    <property type="match status" value="1"/>
</dbReference>
<proteinExistence type="inferred from homology"/>
<dbReference type="Pfam" id="PF04075">
    <property type="entry name" value="F420H2_quin_red"/>
    <property type="match status" value="1"/>
</dbReference>
<dbReference type="NCBIfam" id="TIGR00026">
    <property type="entry name" value="hi_GC_TIGR00026"/>
    <property type="match status" value="1"/>
</dbReference>
<reference evidence="4" key="1">
    <citation type="submission" date="2020-05" db="EMBL/GenBank/DDBJ databases">
        <authorList>
            <person name="Chiriac C."/>
            <person name="Salcher M."/>
            <person name="Ghai R."/>
            <person name="Kavagutti S V."/>
        </authorList>
    </citation>
    <scope>NUCLEOTIDE SEQUENCE</scope>
</reference>
<evidence type="ECO:0000313" key="4">
    <source>
        <dbReference type="EMBL" id="CAB5063468.1"/>
    </source>
</evidence>
<protein>
    <submittedName>
        <fullName evidence="4">Unannotated protein</fullName>
    </submittedName>
</protein>
<dbReference type="EMBL" id="CAFBQU010000010">
    <property type="protein sequence ID" value="CAB5063468.1"/>
    <property type="molecule type" value="Genomic_DNA"/>
</dbReference>
<gene>
    <name evidence="3" type="ORF">UFOPK4098_00358</name>
    <name evidence="4" type="ORF">UFOPK4347_00598</name>
</gene>
<dbReference type="EMBL" id="CAFBPN010000009">
    <property type="protein sequence ID" value="CAB5012199.1"/>
    <property type="molecule type" value="Genomic_DNA"/>
</dbReference>
<dbReference type="InterPro" id="IPR004378">
    <property type="entry name" value="F420H2_quin_Rdtase"/>
</dbReference>
<accession>A0A6J7UGG4</accession>
<dbReference type="Gene3D" id="2.30.110.10">
    <property type="entry name" value="Electron Transport, Fmn-binding Protein, Chain A"/>
    <property type="match status" value="1"/>
</dbReference>
<comment type="similarity">
    <text evidence="1">Belongs to the F420H(2)-dependent quinone reductase family.</text>
</comment>
<dbReference type="GO" id="GO:0070967">
    <property type="term" value="F:coenzyme F420 binding"/>
    <property type="evidence" value="ECO:0007669"/>
    <property type="project" value="TreeGrafter"/>
</dbReference>
<dbReference type="PANTHER" id="PTHR39428:SF1">
    <property type="entry name" value="F420H(2)-DEPENDENT QUINONE REDUCTASE RV1261C"/>
    <property type="match status" value="1"/>
</dbReference>
<evidence type="ECO:0000313" key="3">
    <source>
        <dbReference type="EMBL" id="CAB5012199.1"/>
    </source>
</evidence>
<organism evidence="4">
    <name type="scientific">freshwater metagenome</name>
    <dbReference type="NCBI Taxonomy" id="449393"/>
    <lineage>
        <taxon>unclassified sequences</taxon>
        <taxon>metagenomes</taxon>
        <taxon>ecological metagenomes</taxon>
    </lineage>
</organism>
<sequence>MSEILESPIEFVANHIKTYVATNGEDGHMWQGVPCLLLTTTGRKSGAQRRCALIYGMDGNDYIVVASRGGDANHPLWYKNMLDEPTVTLQVKGDVFQATANTIAEGADRDRLWNAMAAIWPDYNTYAEKTERRIPLVRLTRI</sequence>
<dbReference type="GO" id="GO:0005886">
    <property type="term" value="C:plasma membrane"/>
    <property type="evidence" value="ECO:0007669"/>
    <property type="project" value="TreeGrafter"/>
</dbReference>
<evidence type="ECO:0000256" key="1">
    <source>
        <dbReference type="ARBA" id="ARBA00008710"/>
    </source>
</evidence>
<evidence type="ECO:0000256" key="2">
    <source>
        <dbReference type="ARBA" id="ARBA00049106"/>
    </source>
</evidence>
<dbReference type="AlphaFoldDB" id="A0A6J7UGG4"/>